<dbReference type="PANTHER" id="PTHR11654">
    <property type="entry name" value="OLIGOPEPTIDE TRANSPORTER-RELATED"/>
    <property type="match status" value="1"/>
</dbReference>
<dbReference type="GO" id="GO:0022857">
    <property type="term" value="F:transmembrane transporter activity"/>
    <property type="evidence" value="ECO:0007669"/>
    <property type="project" value="InterPro"/>
</dbReference>
<evidence type="ECO:0000256" key="1">
    <source>
        <dbReference type="ARBA" id="ARBA00004141"/>
    </source>
</evidence>
<evidence type="ECO:0000256" key="4">
    <source>
        <dbReference type="ARBA" id="ARBA00022989"/>
    </source>
</evidence>
<evidence type="ECO:0000313" key="8">
    <source>
        <dbReference type="Proteomes" id="UP001443914"/>
    </source>
</evidence>
<feature type="transmembrane region" description="Helical" evidence="6">
    <location>
        <begin position="437"/>
        <end position="456"/>
    </location>
</feature>
<keyword evidence="8" id="KW-1185">Reference proteome</keyword>
<evidence type="ECO:0000256" key="3">
    <source>
        <dbReference type="ARBA" id="ARBA00022692"/>
    </source>
</evidence>
<feature type="transmembrane region" description="Helical" evidence="6">
    <location>
        <begin position="120"/>
        <end position="139"/>
    </location>
</feature>
<keyword evidence="4 6" id="KW-1133">Transmembrane helix</keyword>
<dbReference type="AlphaFoldDB" id="A0AAW1MQC4"/>
<gene>
    <name evidence="7" type="ORF">RND81_02G152500</name>
</gene>
<dbReference type="InterPro" id="IPR036259">
    <property type="entry name" value="MFS_trans_sf"/>
</dbReference>
<proteinExistence type="inferred from homology"/>
<feature type="transmembrane region" description="Helical" evidence="6">
    <location>
        <begin position="9"/>
        <end position="29"/>
    </location>
</feature>
<accession>A0AAW1MQC4</accession>
<keyword evidence="5 6" id="KW-0472">Membrane</keyword>
<evidence type="ECO:0000256" key="6">
    <source>
        <dbReference type="SAM" id="Phobius"/>
    </source>
</evidence>
<evidence type="ECO:0000256" key="2">
    <source>
        <dbReference type="ARBA" id="ARBA00005982"/>
    </source>
</evidence>
<comment type="caution">
    <text evidence="7">The sequence shown here is derived from an EMBL/GenBank/DDBJ whole genome shotgun (WGS) entry which is preliminary data.</text>
</comment>
<name>A0AAW1MQC4_SAPOF</name>
<reference evidence="7" key="1">
    <citation type="submission" date="2024-03" db="EMBL/GenBank/DDBJ databases">
        <title>WGS assembly of Saponaria officinalis var. Norfolk2.</title>
        <authorList>
            <person name="Jenkins J."/>
            <person name="Shu S."/>
            <person name="Grimwood J."/>
            <person name="Barry K."/>
            <person name="Goodstein D."/>
            <person name="Schmutz J."/>
            <person name="Leebens-Mack J."/>
            <person name="Osbourn A."/>
        </authorList>
    </citation>
    <scope>NUCLEOTIDE SEQUENCE [LARGE SCALE GENOMIC DNA]</scope>
    <source>
        <strain evidence="7">JIC</strain>
    </source>
</reference>
<keyword evidence="3 6" id="KW-0812">Transmembrane</keyword>
<comment type="subcellular location">
    <subcellularLocation>
        <location evidence="1">Membrane</location>
        <topology evidence="1">Multi-pass membrane protein</topology>
    </subcellularLocation>
</comment>
<evidence type="ECO:0000313" key="7">
    <source>
        <dbReference type="EMBL" id="KAK9749815.1"/>
    </source>
</evidence>
<feature type="transmembrane region" description="Helical" evidence="6">
    <location>
        <begin position="309"/>
        <end position="329"/>
    </location>
</feature>
<dbReference type="EMBL" id="JBDFQZ010000002">
    <property type="protein sequence ID" value="KAK9749815.1"/>
    <property type="molecule type" value="Genomic_DNA"/>
</dbReference>
<dbReference type="Gene3D" id="1.20.1250.20">
    <property type="entry name" value="MFS general substrate transporter like domains"/>
    <property type="match status" value="1"/>
</dbReference>
<feature type="transmembrane region" description="Helical" evidence="6">
    <location>
        <begin position="393"/>
        <end position="417"/>
    </location>
</feature>
<feature type="transmembrane region" description="Helical" evidence="6">
    <location>
        <begin position="49"/>
        <end position="70"/>
    </location>
</feature>
<sequence>MSSDDQQIILLEGTLLQGMCLLILSASVPALMPAECTDSGCPSASTGQYAILFAGLYLMALGTGGIKPCVSSFGADQFDDTDSIERVLKGLFFNWFYFSVSIGSLLASTLIVWIQENVGWAIGFAIPTLFMGIAVASFFSGTRLYRFQRSGGSPLTRRYQDVIASICKVRLEVPNDRDVPCETPGKNSVIEECLIIEHAEGLKFLDIVAIPLDAQIDVVTPVQEVTILIRMFPIWITGIVYSAVYAQTSTMFVEQGMVMNRSVGSFTIPSASLSMFIMISIMTWLPIYDKFLIPLAKKLTGTENGVSELQRIGVGIFLSVFPMLFAAFLEMRRLDLAKELDLVDENVAVPLSICWQIPQYLLMGISDAITFVGKLEFFYDQLPDAMRSLGTALCLLITSMGNFLSSLILTVVTVITTSDGNPGWIPDNLNNGQLHKYFFMWASLSFLNLLAFVFFATRYKDKRAS</sequence>
<dbReference type="SUPFAM" id="SSF103473">
    <property type="entry name" value="MFS general substrate transporter"/>
    <property type="match status" value="1"/>
</dbReference>
<evidence type="ECO:0000256" key="5">
    <source>
        <dbReference type="ARBA" id="ARBA00023136"/>
    </source>
</evidence>
<feature type="transmembrane region" description="Helical" evidence="6">
    <location>
        <begin position="91"/>
        <end position="114"/>
    </location>
</feature>
<protein>
    <submittedName>
        <fullName evidence="7">Uncharacterized protein</fullName>
    </submittedName>
</protein>
<comment type="similarity">
    <text evidence="2">Belongs to the major facilitator superfamily. Proton-dependent oligopeptide transporter (POT/PTR) (TC 2.A.17) family.</text>
</comment>
<feature type="transmembrane region" description="Helical" evidence="6">
    <location>
        <begin position="266"/>
        <end position="288"/>
    </location>
</feature>
<dbReference type="GO" id="GO:0016020">
    <property type="term" value="C:membrane"/>
    <property type="evidence" value="ECO:0007669"/>
    <property type="project" value="UniProtKB-SubCell"/>
</dbReference>
<dbReference type="Pfam" id="PF00854">
    <property type="entry name" value="PTR2"/>
    <property type="match status" value="1"/>
</dbReference>
<organism evidence="7 8">
    <name type="scientific">Saponaria officinalis</name>
    <name type="common">Common soapwort</name>
    <name type="synonym">Lychnis saponaria</name>
    <dbReference type="NCBI Taxonomy" id="3572"/>
    <lineage>
        <taxon>Eukaryota</taxon>
        <taxon>Viridiplantae</taxon>
        <taxon>Streptophyta</taxon>
        <taxon>Embryophyta</taxon>
        <taxon>Tracheophyta</taxon>
        <taxon>Spermatophyta</taxon>
        <taxon>Magnoliopsida</taxon>
        <taxon>eudicotyledons</taxon>
        <taxon>Gunneridae</taxon>
        <taxon>Pentapetalae</taxon>
        <taxon>Caryophyllales</taxon>
        <taxon>Caryophyllaceae</taxon>
        <taxon>Caryophylleae</taxon>
        <taxon>Saponaria</taxon>
    </lineage>
</organism>
<dbReference type="InterPro" id="IPR000109">
    <property type="entry name" value="POT_fam"/>
</dbReference>
<dbReference type="Proteomes" id="UP001443914">
    <property type="component" value="Unassembled WGS sequence"/>
</dbReference>